<reference evidence="2 3" key="1">
    <citation type="submission" date="2018-02" db="EMBL/GenBank/DDBJ databases">
        <title>Novel Leptospira species isolated from soil and water in Japan.</title>
        <authorList>
            <person name="Nakao R."/>
            <person name="Masuzawa T."/>
        </authorList>
    </citation>
    <scope>NUCLEOTIDE SEQUENCE [LARGE SCALE GENOMIC DNA]</scope>
    <source>
        <strain evidence="2 3">YH101</strain>
    </source>
</reference>
<dbReference type="SUPFAM" id="SSF52266">
    <property type="entry name" value="SGNH hydrolase"/>
    <property type="match status" value="1"/>
</dbReference>
<dbReference type="PANTHER" id="PTHR30383">
    <property type="entry name" value="THIOESTERASE 1/PROTEASE 1/LYSOPHOSPHOLIPASE L1"/>
    <property type="match status" value="1"/>
</dbReference>
<dbReference type="InterPro" id="IPR036514">
    <property type="entry name" value="SGNH_hydro_sf"/>
</dbReference>
<dbReference type="GO" id="GO:0016788">
    <property type="term" value="F:hydrolase activity, acting on ester bonds"/>
    <property type="evidence" value="ECO:0007669"/>
    <property type="project" value="UniProtKB-ARBA"/>
</dbReference>
<accession>A0A2P2E1K0</accession>
<feature type="domain" description="SGNH hydrolase-type esterase" evidence="1">
    <location>
        <begin position="30"/>
        <end position="187"/>
    </location>
</feature>
<dbReference type="Proteomes" id="UP000245133">
    <property type="component" value="Unassembled WGS sequence"/>
</dbReference>
<evidence type="ECO:0000313" key="3">
    <source>
        <dbReference type="Proteomes" id="UP000245133"/>
    </source>
</evidence>
<dbReference type="InterPro" id="IPR051532">
    <property type="entry name" value="Ester_Hydrolysis_Enzymes"/>
</dbReference>
<dbReference type="Gene3D" id="3.40.50.1110">
    <property type="entry name" value="SGNH hydrolase"/>
    <property type="match status" value="1"/>
</dbReference>
<dbReference type="InterPro" id="IPR013830">
    <property type="entry name" value="SGNH_hydro"/>
</dbReference>
<evidence type="ECO:0000259" key="1">
    <source>
        <dbReference type="Pfam" id="PF13472"/>
    </source>
</evidence>
<dbReference type="AlphaFoldDB" id="A0A2P2E1K0"/>
<comment type="caution">
    <text evidence="2">The sequence shown here is derived from an EMBL/GenBank/DDBJ whole genome shotgun (WGS) entry which is preliminary data.</text>
</comment>
<dbReference type="Pfam" id="PF13472">
    <property type="entry name" value="Lipase_GDSL_2"/>
    <property type="match status" value="1"/>
</dbReference>
<sequence length="263" mass="30597">MFYQAKRVPDSNLKSSLQKQYLPEQKKILFLGDSITHGRVSYDYVQSLAGRFDPNQYSLINEGINSRLSQQIWELTDAVVKLSPDLIFIMIGTNDAKASLNKEEYDRYRSLWNLKEPANLESYTNHLDAICKKLKEETKARIVLVSIPLLGEDSASIPYKVASQYALAVKSIALKHNVGYIPFFETLEIKWEEKFSKEKKGRAYETNVWPMYWTILKYYSTTYDWNQLSDANGYFFLTDGIHLNERSGQILEAFIYKEIHKKD</sequence>
<name>A0A2P2E1K0_9LEPT</name>
<organism evidence="2 3">
    <name type="scientific">Leptospira ryugenii</name>
    <dbReference type="NCBI Taxonomy" id="1917863"/>
    <lineage>
        <taxon>Bacteria</taxon>
        <taxon>Pseudomonadati</taxon>
        <taxon>Spirochaetota</taxon>
        <taxon>Spirochaetia</taxon>
        <taxon>Leptospirales</taxon>
        <taxon>Leptospiraceae</taxon>
        <taxon>Leptospira</taxon>
    </lineage>
</organism>
<evidence type="ECO:0000313" key="2">
    <source>
        <dbReference type="EMBL" id="GBF50767.1"/>
    </source>
</evidence>
<proteinExistence type="predicted"/>
<protein>
    <recommendedName>
        <fullName evidence="1">SGNH hydrolase-type esterase domain-containing protein</fullName>
    </recommendedName>
</protein>
<dbReference type="EMBL" id="BFBB01000007">
    <property type="protein sequence ID" value="GBF50767.1"/>
    <property type="molecule type" value="Genomic_DNA"/>
</dbReference>
<keyword evidence="3" id="KW-1185">Reference proteome</keyword>
<gene>
    <name evidence="2" type="ORF">LPTSP4_22940</name>
</gene>